<dbReference type="RefSeq" id="WP_066799788.1">
    <property type="nucleotide sequence ID" value="NZ_CP014206.1"/>
</dbReference>
<dbReference type="EMBL" id="SOBK01000010">
    <property type="protein sequence ID" value="TDT86973.1"/>
    <property type="molecule type" value="Genomic_DNA"/>
</dbReference>
<evidence type="ECO:0000313" key="3">
    <source>
        <dbReference type="EMBL" id="TDT86973.1"/>
    </source>
</evidence>
<keyword evidence="1" id="KW-0472">Membrane</keyword>
<keyword evidence="4" id="KW-1185">Reference proteome</keyword>
<name>A0A126QJU8_9BACT</name>
<proteinExistence type="predicted"/>
<dbReference type="Proteomes" id="UP000295506">
    <property type="component" value="Unassembled WGS sequence"/>
</dbReference>
<feature type="transmembrane region" description="Helical" evidence="1">
    <location>
        <begin position="12"/>
        <end position="31"/>
    </location>
</feature>
<evidence type="ECO:0000313" key="4">
    <source>
        <dbReference type="Proteomes" id="UP000055611"/>
    </source>
</evidence>
<accession>A0A126QJU8</accession>
<sequence length="161" mass="18679">MQSKRRHSRTAEWTRNILLILAAAAVIFIFFNLDIVRKGESVFSQSADKKLKFAGELHRRDYVPKEVQRLLDYIKVRNKLIEEVRIEASPQDRYREIGPNTAILFEVHVTLSDDFTFSTPVRRTRRGELVTSVLAKLDKDIQAYLDLKKQGKNPSSMINTM</sequence>
<organism evidence="3 5">
    <name type="scientific">Pseudodesulfovibrio indicus</name>
    <dbReference type="NCBI Taxonomy" id="1716143"/>
    <lineage>
        <taxon>Bacteria</taxon>
        <taxon>Pseudomonadati</taxon>
        <taxon>Thermodesulfobacteriota</taxon>
        <taxon>Desulfovibrionia</taxon>
        <taxon>Desulfovibrionales</taxon>
        <taxon>Desulfovibrionaceae</taxon>
    </lineage>
</organism>
<evidence type="ECO:0000313" key="2">
    <source>
        <dbReference type="EMBL" id="AMK10057.1"/>
    </source>
</evidence>
<evidence type="ECO:0000313" key="5">
    <source>
        <dbReference type="Proteomes" id="UP000295506"/>
    </source>
</evidence>
<reference evidence="3 5" key="2">
    <citation type="submission" date="2019-03" db="EMBL/GenBank/DDBJ databases">
        <title>Genomic Encyclopedia of Type Strains, Phase IV (KMG-IV): sequencing the most valuable type-strain genomes for metagenomic binning, comparative biology and taxonomic classification.</title>
        <authorList>
            <person name="Goeker M."/>
        </authorList>
    </citation>
    <scope>NUCLEOTIDE SEQUENCE [LARGE SCALE GENOMIC DNA]</scope>
    <source>
        <strain evidence="3 5">DSM 101483</strain>
    </source>
</reference>
<keyword evidence="1" id="KW-0812">Transmembrane</keyword>
<gene>
    <name evidence="2" type="ORF">AWY79_02470</name>
    <name evidence="3" type="ORF">EDC59_11054</name>
</gene>
<evidence type="ECO:0000256" key="1">
    <source>
        <dbReference type="SAM" id="Phobius"/>
    </source>
</evidence>
<dbReference type="AlphaFoldDB" id="A0A126QJU8"/>
<dbReference type="Proteomes" id="UP000055611">
    <property type="component" value="Chromosome"/>
</dbReference>
<dbReference type="EMBL" id="CP014206">
    <property type="protein sequence ID" value="AMK10057.1"/>
    <property type="molecule type" value="Genomic_DNA"/>
</dbReference>
<keyword evidence="1" id="KW-1133">Transmembrane helix</keyword>
<reference evidence="2 4" key="1">
    <citation type="journal article" date="2016" name="Front. Microbiol.">
        <title>Genome Sequence of the Piezophilic, Mesophilic Sulfate-Reducing Bacterium Desulfovibrio indicus J2T.</title>
        <authorList>
            <person name="Cao J."/>
            <person name="Maignien L."/>
            <person name="Shao Z."/>
            <person name="Alain K."/>
            <person name="Jebbar M."/>
        </authorList>
    </citation>
    <scope>NUCLEOTIDE SEQUENCE [LARGE SCALE GENOMIC DNA]</scope>
    <source>
        <strain evidence="2 4">J2</strain>
    </source>
</reference>
<dbReference type="KEGG" id="dej:AWY79_02470"/>
<protein>
    <submittedName>
        <fullName evidence="3">Uncharacterized protein</fullName>
    </submittedName>
</protein>
<dbReference type="OrthoDB" id="5465036at2"/>